<evidence type="ECO:0000313" key="4">
    <source>
        <dbReference type="Proteomes" id="UP000008221"/>
    </source>
</evidence>
<organism evidence="3 4">
    <name type="scientific">Acidothermus cellulolyticus (strain ATCC 43068 / DSM 8971 / 11B)</name>
    <dbReference type="NCBI Taxonomy" id="351607"/>
    <lineage>
        <taxon>Bacteria</taxon>
        <taxon>Bacillati</taxon>
        <taxon>Actinomycetota</taxon>
        <taxon>Actinomycetes</taxon>
        <taxon>Acidothermales</taxon>
        <taxon>Acidothermaceae</taxon>
        <taxon>Acidothermus</taxon>
    </lineage>
</organism>
<accession>A0LTB7</accession>
<gene>
    <name evidence="3" type="ordered locus">Acel_0904</name>
</gene>
<dbReference type="eggNOG" id="COG3266">
    <property type="taxonomic scope" value="Bacteria"/>
</dbReference>
<dbReference type="EMBL" id="CP000481">
    <property type="protein sequence ID" value="ABK52677.1"/>
    <property type="molecule type" value="Genomic_DNA"/>
</dbReference>
<sequence length="552" mass="58839">MRRSRWWFVAGAGVAVLAVVVGWTLASWRSVPVRPAVRPALRTDGAVRSRPGGGGAAPGGRGGPAGVAAQPGSSAQARLIAYAESLPGDSHWGDGVTFSLRSPVAGFADRASVLPGQVVHLYINATYPPVRVSAFRMGWYHGAEGHCVATYPAVSDVHQPPDEFIPVTRTVSDANWHPSLTVDTTGWIPGDYLFLLQDAAGHGRWIPLTVRSPSVAGDIVLVNADTTWQAYNAYGGYSLYHGPDGSYQSRSYAVSFDRPIDYGGGSGDFYGNELPVVALAEKLGLPVAYVTDTDLDADPHLLDGARALISLGHDEYWSTAMRDQVQQERDLHGMNVAFLGANAIYRHIRMAATPLGPERLEIDYKDGALDPMNRINPAEATYQWRDGPDPRPESVLTGAFYQCNPVHAAMRVFDAASWLFTGTPVQQGMELPGLAGQEFDMVDLAVPTPRPMDVLFHSPVTCRGHHLFQDTVYYTTPSGAGGFDSGTSAWICGLTPACSRGNSPAARAVITTVTTNLLQAFAAGPAGRTHPARDDVAALGMPTLAAPAPAEP</sequence>
<dbReference type="STRING" id="351607.Acel_0904"/>
<dbReference type="OrthoDB" id="505641at2"/>
<reference evidence="3 4" key="1">
    <citation type="journal article" date="2009" name="Genome Res.">
        <title>Complete genome of the cellulolytic thermophile Acidothermus cellulolyticus 11B provides insights into its ecophysiological and evolutionary adaptations.</title>
        <authorList>
            <person name="Barabote R.D."/>
            <person name="Xie G."/>
            <person name="Leu D.H."/>
            <person name="Normand P."/>
            <person name="Necsulea A."/>
            <person name="Daubin V."/>
            <person name="Medigue C."/>
            <person name="Adney W.S."/>
            <person name="Xu X.C."/>
            <person name="Lapidus A."/>
            <person name="Parales R.E."/>
            <person name="Detter C."/>
            <person name="Pujic P."/>
            <person name="Bruce D."/>
            <person name="Lavire C."/>
            <person name="Challacombe J.F."/>
            <person name="Brettin T.S."/>
            <person name="Berry A.M."/>
        </authorList>
    </citation>
    <scope>NUCLEOTIDE SEQUENCE [LARGE SCALE GENOMIC DNA]</scope>
    <source>
        <strain evidence="4">ATCC 43068 / DSM 8971 / 11B</strain>
    </source>
</reference>
<proteinExistence type="predicted"/>
<feature type="compositionally biased region" description="Gly residues" evidence="1">
    <location>
        <begin position="51"/>
        <end position="65"/>
    </location>
</feature>
<dbReference type="KEGG" id="ace:Acel_0904"/>
<dbReference type="HOGENOM" id="CLU_030803_0_0_11"/>
<name>A0LTB7_ACIC1</name>
<keyword evidence="4" id="KW-1185">Reference proteome</keyword>
<evidence type="ECO:0000313" key="3">
    <source>
        <dbReference type="EMBL" id="ABK52677.1"/>
    </source>
</evidence>
<dbReference type="Proteomes" id="UP000008221">
    <property type="component" value="Chromosome"/>
</dbReference>
<evidence type="ECO:0000256" key="1">
    <source>
        <dbReference type="SAM" id="MobiDB-lite"/>
    </source>
</evidence>
<feature type="domain" description="N,N-dimethylformamidase beta subunit-like C-terminal" evidence="2">
    <location>
        <begin position="131"/>
        <end position="498"/>
    </location>
</feature>
<dbReference type="Pfam" id="PF20254">
    <property type="entry name" value="DMFA2_C"/>
    <property type="match status" value="1"/>
</dbReference>
<evidence type="ECO:0000259" key="2">
    <source>
        <dbReference type="Pfam" id="PF20254"/>
    </source>
</evidence>
<dbReference type="InParanoid" id="A0LTB7"/>
<dbReference type="RefSeq" id="WP_011719740.1">
    <property type="nucleotide sequence ID" value="NC_008578.1"/>
</dbReference>
<dbReference type="AlphaFoldDB" id="A0LTB7"/>
<protein>
    <recommendedName>
        <fullName evidence="2">N,N-dimethylformamidase beta subunit-like C-terminal domain-containing protein</fullName>
    </recommendedName>
</protein>
<dbReference type="InterPro" id="IPR046540">
    <property type="entry name" value="DMFA2_C"/>
</dbReference>
<feature type="region of interest" description="Disordered" evidence="1">
    <location>
        <begin position="42"/>
        <end position="70"/>
    </location>
</feature>